<evidence type="ECO:0000313" key="2">
    <source>
        <dbReference type="Proteomes" id="UP000321168"/>
    </source>
</evidence>
<protein>
    <submittedName>
        <fullName evidence="1">Uncharacterized protein</fullName>
    </submittedName>
</protein>
<keyword evidence="2" id="KW-1185">Reference proteome</keyword>
<organism evidence="1 2">
    <name type="scientific">Luteibaculum oceani</name>
    <dbReference type="NCBI Taxonomy" id="1294296"/>
    <lineage>
        <taxon>Bacteria</taxon>
        <taxon>Pseudomonadati</taxon>
        <taxon>Bacteroidota</taxon>
        <taxon>Flavobacteriia</taxon>
        <taxon>Flavobacteriales</taxon>
        <taxon>Luteibaculaceae</taxon>
        <taxon>Luteibaculum</taxon>
    </lineage>
</organism>
<dbReference type="RefSeq" id="WP_147012469.1">
    <property type="nucleotide sequence ID" value="NZ_VORB01000001.1"/>
</dbReference>
<evidence type="ECO:0000313" key="1">
    <source>
        <dbReference type="EMBL" id="TXC85234.1"/>
    </source>
</evidence>
<accession>A0A5C6VKM3</accession>
<dbReference type="NCBIfam" id="NF038180">
    <property type="entry name" value="leader_pinensin"/>
    <property type="match status" value="1"/>
</dbReference>
<name>A0A5C6VKM3_9FLAO</name>
<comment type="caution">
    <text evidence="1">The sequence shown here is derived from an EMBL/GenBank/DDBJ whole genome shotgun (WGS) entry which is preliminary data.</text>
</comment>
<sequence length="73" mass="7885">MKKKLKINDLKVKSFVTNLEASKMKSIKGQGSVSVNDETMYSCYAYVTCDIVYCATNGTIGPGNVTDNIAIGN</sequence>
<proteinExistence type="predicted"/>
<gene>
    <name evidence="1" type="ORF">FRX97_01015</name>
</gene>
<dbReference type="InterPro" id="IPR059231">
    <property type="entry name" value="Leader_pinensin"/>
</dbReference>
<reference evidence="1 2" key="1">
    <citation type="submission" date="2019-08" db="EMBL/GenBank/DDBJ databases">
        <title>Genome of Luteibaculum oceani JCM 18817.</title>
        <authorList>
            <person name="Bowman J.P."/>
        </authorList>
    </citation>
    <scope>NUCLEOTIDE SEQUENCE [LARGE SCALE GENOMIC DNA]</scope>
    <source>
        <strain evidence="1 2">JCM 18817</strain>
    </source>
</reference>
<dbReference type="Proteomes" id="UP000321168">
    <property type="component" value="Unassembled WGS sequence"/>
</dbReference>
<dbReference type="EMBL" id="VORB01000001">
    <property type="protein sequence ID" value="TXC85234.1"/>
    <property type="molecule type" value="Genomic_DNA"/>
</dbReference>
<dbReference type="AlphaFoldDB" id="A0A5C6VKM3"/>